<sequence length="69" mass="7576">MNSKVILVFALFVLAASFLPESEGFTAGGGGNIPHTQGRRALEHQLAGRAFCQTAREHCKKELIYNDKE</sequence>
<gene>
    <name evidence="2" type="ORF">PMEA_00005119</name>
</gene>
<keyword evidence="3" id="KW-1185">Reference proteome</keyword>
<dbReference type="Proteomes" id="UP001159428">
    <property type="component" value="Unassembled WGS sequence"/>
</dbReference>
<evidence type="ECO:0000313" key="3">
    <source>
        <dbReference type="Proteomes" id="UP001159428"/>
    </source>
</evidence>
<protein>
    <submittedName>
        <fullName evidence="2">Uncharacterized protein</fullName>
    </submittedName>
</protein>
<name>A0AAU9WIE5_9CNID</name>
<accession>A0AAU9WIE5</accession>
<comment type="caution">
    <text evidence="2">The sequence shown here is derived from an EMBL/GenBank/DDBJ whole genome shotgun (WGS) entry which is preliminary data.</text>
</comment>
<reference evidence="2 3" key="1">
    <citation type="submission" date="2022-05" db="EMBL/GenBank/DDBJ databases">
        <authorList>
            <consortium name="Genoscope - CEA"/>
            <person name="William W."/>
        </authorList>
    </citation>
    <scope>NUCLEOTIDE SEQUENCE [LARGE SCALE GENOMIC DNA]</scope>
</reference>
<proteinExistence type="predicted"/>
<dbReference type="AlphaFoldDB" id="A0AAU9WIE5"/>
<dbReference type="EMBL" id="CALNXJ010000013">
    <property type="protein sequence ID" value="CAH3112360.1"/>
    <property type="molecule type" value="Genomic_DNA"/>
</dbReference>
<evidence type="ECO:0000256" key="1">
    <source>
        <dbReference type="SAM" id="SignalP"/>
    </source>
</evidence>
<organism evidence="2 3">
    <name type="scientific">Pocillopora meandrina</name>
    <dbReference type="NCBI Taxonomy" id="46732"/>
    <lineage>
        <taxon>Eukaryota</taxon>
        <taxon>Metazoa</taxon>
        <taxon>Cnidaria</taxon>
        <taxon>Anthozoa</taxon>
        <taxon>Hexacorallia</taxon>
        <taxon>Scleractinia</taxon>
        <taxon>Astrocoeniina</taxon>
        <taxon>Pocilloporidae</taxon>
        <taxon>Pocillopora</taxon>
    </lineage>
</organism>
<feature type="chain" id="PRO_5043672999" evidence="1">
    <location>
        <begin position="25"/>
        <end position="69"/>
    </location>
</feature>
<keyword evidence="1" id="KW-0732">Signal</keyword>
<evidence type="ECO:0000313" key="2">
    <source>
        <dbReference type="EMBL" id="CAH3112360.1"/>
    </source>
</evidence>
<feature type="signal peptide" evidence="1">
    <location>
        <begin position="1"/>
        <end position="24"/>
    </location>
</feature>